<gene>
    <name evidence="2" type="ORF">KQX54_000072</name>
</gene>
<dbReference type="Gene3D" id="3.10.100.10">
    <property type="entry name" value="Mannose-Binding Protein A, subunit A"/>
    <property type="match status" value="1"/>
</dbReference>
<protein>
    <recommendedName>
        <fullName evidence="1">C-type lectin domain-containing protein</fullName>
    </recommendedName>
</protein>
<feature type="domain" description="C-type lectin" evidence="1">
    <location>
        <begin position="24"/>
        <end position="90"/>
    </location>
</feature>
<organism evidence="2 3">
    <name type="scientific">Cotesia glomerata</name>
    <name type="common">Lepidopteran parasitic wasp</name>
    <name type="synonym">Apanteles glomeratus</name>
    <dbReference type="NCBI Taxonomy" id="32391"/>
    <lineage>
        <taxon>Eukaryota</taxon>
        <taxon>Metazoa</taxon>
        <taxon>Ecdysozoa</taxon>
        <taxon>Arthropoda</taxon>
        <taxon>Hexapoda</taxon>
        <taxon>Insecta</taxon>
        <taxon>Pterygota</taxon>
        <taxon>Neoptera</taxon>
        <taxon>Endopterygota</taxon>
        <taxon>Hymenoptera</taxon>
        <taxon>Apocrita</taxon>
        <taxon>Ichneumonoidea</taxon>
        <taxon>Braconidae</taxon>
        <taxon>Microgastrinae</taxon>
        <taxon>Cotesia</taxon>
    </lineage>
</organism>
<sequence>KMLKLWKRSGPIVNPTDGLKSQAFIRIHSLNEESHWKTIDGSSPSYIDWSQYWSGGRQPSSPSYQKCGSLLNKGRMDDVQCHYKLAFFCEK</sequence>
<keyword evidence="3" id="KW-1185">Reference proteome</keyword>
<dbReference type="InterPro" id="IPR016187">
    <property type="entry name" value="CTDL_fold"/>
</dbReference>
<accession>A0AAV7IID1</accession>
<evidence type="ECO:0000313" key="3">
    <source>
        <dbReference type="Proteomes" id="UP000826195"/>
    </source>
</evidence>
<dbReference type="PROSITE" id="PS50041">
    <property type="entry name" value="C_TYPE_LECTIN_2"/>
    <property type="match status" value="1"/>
</dbReference>
<evidence type="ECO:0000313" key="2">
    <source>
        <dbReference type="EMBL" id="KAH0552921.1"/>
    </source>
</evidence>
<dbReference type="Pfam" id="PF00059">
    <property type="entry name" value="Lectin_C"/>
    <property type="match status" value="1"/>
</dbReference>
<name>A0AAV7IID1_COTGL</name>
<comment type="caution">
    <text evidence="2">The sequence shown here is derived from an EMBL/GenBank/DDBJ whole genome shotgun (WGS) entry which is preliminary data.</text>
</comment>
<dbReference type="InterPro" id="IPR016186">
    <property type="entry name" value="C-type_lectin-like/link_sf"/>
</dbReference>
<reference evidence="2 3" key="1">
    <citation type="journal article" date="2021" name="J. Hered.">
        <title>A chromosome-level genome assembly of the parasitoid wasp, Cotesia glomerata (Hymenoptera: Braconidae).</title>
        <authorList>
            <person name="Pinto B.J."/>
            <person name="Weis J.J."/>
            <person name="Gamble T."/>
            <person name="Ode P.J."/>
            <person name="Paul R."/>
            <person name="Zaspel J.M."/>
        </authorList>
    </citation>
    <scope>NUCLEOTIDE SEQUENCE [LARGE SCALE GENOMIC DNA]</scope>
    <source>
        <strain evidence="2">CgM1</strain>
    </source>
</reference>
<evidence type="ECO:0000259" key="1">
    <source>
        <dbReference type="PROSITE" id="PS50041"/>
    </source>
</evidence>
<dbReference type="AlphaFoldDB" id="A0AAV7IID1"/>
<dbReference type="EMBL" id="JAHXZJ010001422">
    <property type="protein sequence ID" value="KAH0552921.1"/>
    <property type="molecule type" value="Genomic_DNA"/>
</dbReference>
<dbReference type="InterPro" id="IPR001304">
    <property type="entry name" value="C-type_lectin-like"/>
</dbReference>
<feature type="non-terminal residue" evidence="2">
    <location>
        <position position="1"/>
    </location>
</feature>
<dbReference type="SUPFAM" id="SSF56436">
    <property type="entry name" value="C-type lectin-like"/>
    <property type="match status" value="1"/>
</dbReference>
<proteinExistence type="predicted"/>
<dbReference type="Proteomes" id="UP000826195">
    <property type="component" value="Unassembled WGS sequence"/>
</dbReference>